<dbReference type="Proteomes" id="UP000515121">
    <property type="component" value="Unplaced"/>
</dbReference>
<sequence length="213" mass="24220">MQKYIVMTVNVWLARNNRHAQQFRVFAQFWKSKAYPSFSTTAKGEREKDSPPAAGSGPPKFNFSLWAKCLLASVLSFLPFWKEKWAKLKRIQGESELVVVQVENVAGVVEKVATAAEKVSAQVTEKLPDDSKLQKAAVVVEHVSEKNSPRCSRHNIISSTRKIIKTSEQLLCKTQWLNQHKYMNSFSKILIEDEMSNMQLLLEAIKHDVDGLE</sequence>
<dbReference type="OrthoDB" id="783687at2759"/>
<evidence type="ECO:0000313" key="2">
    <source>
        <dbReference type="RefSeq" id="XP_022762150.1"/>
    </source>
</evidence>
<dbReference type="RefSeq" id="XP_022762150.1">
    <property type="nucleotide sequence ID" value="XM_022906415.1"/>
</dbReference>
<name>A0A6P6AB78_DURZI</name>
<accession>A0A6P6AB78</accession>
<dbReference type="AlphaFoldDB" id="A0A6P6AB78"/>
<reference evidence="2" key="1">
    <citation type="submission" date="2025-08" db="UniProtKB">
        <authorList>
            <consortium name="RefSeq"/>
        </authorList>
    </citation>
    <scope>IDENTIFICATION</scope>
    <source>
        <tissue evidence="2">Fruit stalk</tissue>
    </source>
</reference>
<keyword evidence="1" id="KW-1185">Reference proteome</keyword>
<protein>
    <submittedName>
        <fullName evidence="2">Uncharacterized protein LOC111308071</fullName>
    </submittedName>
</protein>
<dbReference type="KEGG" id="dzi:111308071"/>
<gene>
    <name evidence="2" type="primary">LOC111308071</name>
</gene>
<organism evidence="1 2">
    <name type="scientific">Durio zibethinus</name>
    <name type="common">Durian</name>
    <dbReference type="NCBI Taxonomy" id="66656"/>
    <lineage>
        <taxon>Eukaryota</taxon>
        <taxon>Viridiplantae</taxon>
        <taxon>Streptophyta</taxon>
        <taxon>Embryophyta</taxon>
        <taxon>Tracheophyta</taxon>
        <taxon>Spermatophyta</taxon>
        <taxon>Magnoliopsida</taxon>
        <taxon>eudicotyledons</taxon>
        <taxon>Gunneridae</taxon>
        <taxon>Pentapetalae</taxon>
        <taxon>rosids</taxon>
        <taxon>malvids</taxon>
        <taxon>Malvales</taxon>
        <taxon>Malvaceae</taxon>
        <taxon>Helicteroideae</taxon>
        <taxon>Durio</taxon>
    </lineage>
</organism>
<evidence type="ECO:0000313" key="1">
    <source>
        <dbReference type="Proteomes" id="UP000515121"/>
    </source>
</evidence>
<dbReference type="GeneID" id="111308071"/>
<dbReference type="PANTHER" id="PTHR33735">
    <property type="entry name" value="EXPRESSED PROTEIN"/>
    <property type="match status" value="1"/>
</dbReference>
<proteinExistence type="predicted"/>
<dbReference type="PANTHER" id="PTHR33735:SF10">
    <property type="entry name" value="EXPRESSED PROTEIN"/>
    <property type="match status" value="1"/>
</dbReference>